<dbReference type="AlphaFoldDB" id="A0A4Q1REY4"/>
<dbReference type="Gene3D" id="3.50.50.60">
    <property type="entry name" value="FAD/NAD(P)-binding domain"/>
    <property type="match status" value="2"/>
</dbReference>
<dbReference type="PRINTS" id="PR00368">
    <property type="entry name" value="FADPNR"/>
</dbReference>
<dbReference type="RefSeq" id="WP_129256909.1">
    <property type="nucleotide sequence ID" value="NZ_SDKC01000001.1"/>
</dbReference>
<reference evidence="4 5" key="1">
    <citation type="submission" date="2019-01" db="EMBL/GenBank/DDBJ databases">
        <title>Blautia sp. nov. KGMB01111 isolated human feces.</title>
        <authorList>
            <person name="Park J.-E."/>
            <person name="Kim J.-S."/>
            <person name="Park S.-H."/>
        </authorList>
    </citation>
    <scope>NUCLEOTIDE SEQUENCE [LARGE SCALE GENOMIC DNA]</scope>
    <source>
        <strain evidence="4 5">KGMB01111</strain>
    </source>
</reference>
<accession>A0A4Q1REY4</accession>
<dbReference type="Proteomes" id="UP000290106">
    <property type="component" value="Unassembled WGS sequence"/>
</dbReference>
<keyword evidence="1" id="KW-0285">Flavoprotein</keyword>
<comment type="caution">
    <text evidence="4">The sequence shown here is derived from an EMBL/GenBank/DDBJ whole genome shotgun (WGS) entry which is preliminary data.</text>
</comment>
<dbReference type="PANTHER" id="PTHR48105">
    <property type="entry name" value="THIOREDOXIN REDUCTASE 1-RELATED-RELATED"/>
    <property type="match status" value="1"/>
</dbReference>
<protein>
    <submittedName>
        <fullName evidence="4">NAD(P)/FAD-dependent oxidoreductase</fullName>
    </submittedName>
</protein>
<dbReference type="EMBL" id="SDKC01000001">
    <property type="protein sequence ID" value="RXS74078.1"/>
    <property type="molecule type" value="Genomic_DNA"/>
</dbReference>
<dbReference type="OrthoDB" id="9806179at2"/>
<evidence type="ECO:0000256" key="1">
    <source>
        <dbReference type="ARBA" id="ARBA00022630"/>
    </source>
</evidence>
<name>A0A4Q1REY4_9FIRM</name>
<dbReference type="Pfam" id="PF07992">
    <property type="entry name" value="Pyr_redox_2"/>
    <property type="match status" value="1"/>
</dbReference>
<evidence type="ECO:0000256" key="2">
    <source>
        <dbReference type="ARBA" id="ARBA00023002"/>
    </source>
</evidence>
<sequence length="284" mass="29904">MQDVVIIGSGPAGLSAALYILRGGFSTTVIGKDNGALEKAEKIENYFGLDHPLSGHELIENGRKQVQDLGGTLLQDEVVGISWNGNYLVSTASTQIEARAIILTTGTSRKTLKIKNLAKLEGHGVSYCAVCDAFLYRGESVAVLGNGEYALHEVQELLPVVGSVTLLTNGLEPSVDFPPKVTIIQTPVLELVGTDALEAVCLEDGTQLHPACLFMALGTAKGSDLARKLGIRLEDERIIVNEQMDTGLPGVFAAGDCIGGILQVSVAVGEGAKAALSCIKYLRS</sequence>
<dbReference type="InterPro" id="IPR050097">
    <property type="entry name" value="Ferredoxin-NADP_redctase_2"/>
</dbReference>
<gene>
    <name evidence="4" type="ORF">ETP43_01660</name>
</gene>
<organism evidence="4 5">
    <name type="scientific">Blautia faecicola</name>
    <dbReference type="NCBI Taxonomy" id="2509240"/>
    <lineage>
        <taxon>Bacteria</taxon>
        <taxon>Bacillati</taxon>
        <taxon>Bacillota</taxon>
        <taxon>Clostridia</taxon>
        <taxon>Lachnospirales</taxon>
        <taxon>Lachnospiraceae</taxon>
        <taxon>Blautia</taxon>
    </lineage>
</organism>
<keyword evidence="5" id="KW-1185">Reference proteome</keyword>
<keyword evidence="2" id="KW-0560">Oxidoreductase</keyword>
<dbReference type="PRINTS" id="PR00469">
    <property type="entry name" value="PNDRDTASEII"/>
</dbReference>
<dbReference type="GO" id="GO:0016491">
    <property type="term" value="F:oxidoreductase activity"/>
    <property type="evidence" value="ECO:0007669"/>
    <property type="project" value="UniProtKB-KW"/>
</dbReference>
<dbReference type="InterPro" id="IPR036188">
    <property type="entry name" value="FAD/NAD-bd_sf"/>
</dbReference>
<dbReference type="InterPro" id="IPR023753">
    <property type="entry name" value="FAD/NAD-binding_dom"/>
</dbReference>
<evidence type="ECO:0000313" key="5">
    <source>
        <dbReference type="Proteomes" id="UP000290106"/>
    </source>
</evidence>
<evidence type="ECO:0000259" key="3">
    <source>
        <dbReference type="Pfam" id="PF07992"/>
    </source>
</evidence>
<evidence type="ECO:0000313" key="4">
    <source>
        <dbReference type="EMBL" id="RXS74078.1"/>
    </source>
</evidence>
<dbReference type="SUPFAM" id="SSF51905">
    <property type="entry name" value="FAD/NAD(P)-binding domain"/>
    <property type="match status" value="1"/>
</dbReference>
<proteinExistence type="predicted"/>
<feature type="domain" description="FAD/NAD(P)-binding" evidence="3">
    <location>
        <begin position="3"/>
        <end position="271"/>
    </location>
</feature>